<dbReference type="SUPFAM" id="SSF56112">
    <property type="entry name" value="Protein kinase-like (PK-like)"/>
    <property type="match status" value="1"/>
</dbReference>
<proteinExistence type="inferred from homology"/>
<evidence type="ECO:0000256" key="4">
    <source>
        <dbReference type="ARBA" id="ARBA00022840"/>
    </source>
</evidence>
<gene>
    <name evidence="8" type="primary">WEE1</name>
    <name evidence="8" type="ORF">F1559_004411</name>
</gene>
<dbReference type="Pfam" id="PF00069">
    <property type="entry name" value="Pkinase"/>
    <property type="match status" value="1"/>
</dbReference>
<feature type="compositionally biased region" description="Basic and acidic residues" evidence="6">
    <location>
        <begin position="346"/>
        <end position="356"/>
    </location>
</feature>
<evidence type="ECO:0000256" key="1">
    <source>
        <dbReference type="ARBA" id="ARBA00022679"/>
    </source>
</evidence>
<protein>
    <submittedName>
        <fullName evidence="8">Mitosis inhibitor protein kinase wee1</fullName>
    </submittedName>
</protein>
<feature type="region of interest" description="Disordered" evidence="6">
    <location>
        <begin position="330"/>
        <end position="384"/>
    </location>
</feature>
<evidence type="ECO:0000256" key="5">
    <source>
        <dbReference type="ARBA" id="ARBA00037982"/>
    </source>
</evidence>
<dbReference type="EMBL" id="VWRR01000006">
    <property type="protein sequence ID" value="KAF6003677.1"/>
    <property type="molecule type" value="Genomic_DNA"/>
</dbReference>
<dbReference type="GO" id="GO:0004713">
    <property type="term" value="F:protein tyrosine kinase activity"/>
    <property type="evidence" value="ECO:0007669"/>
    <property type="project" value="TreeGrafter"/>
</dbReference>
<feature type="domain" description="Protein kinase" evidence="7">
    <location>
        <begin position="485"/>
        <end position="767"/>
    </location>
</feature>
<evidence type="ECO:0000313" key="9">
    <source>
        <dbReference type="Proteomes" id="UP000530660"/>
    </source>
</evidence>
<dbReference type="AlphaFoldDB" id="A0A7J7IMB4"/>
<dbReference type="InterPro" id="IPR000719">
    <property type="entry name" value="Prot_kinase_dom"/>
</dbReference>
<evidence type="ECO:0000313" key="8">
    <source>
        <dbReference type="EMBL" id="KAF6003677.1"/>
    </source>
</evidence>
<dbReference type="Gene3D" id="3.30.200.20">
    <property type="entry name" value="Phosphorylase Kinase, domain 1"/>
    <property type="match status" value="1"/>
</dbReference>
<feature type="compositionally biased region" description="Low complexity" evidence="6">
    <location>
        <begin position="363"/>
        <end position="375"/>
    </location>
</feature>
<dbReference type="PANTHER" id="PTHR11042">
    <property type="entry name" value="EUKARYOTIC TRANSLATION INITIATION FACTOR 2-ALPHA KINASE EIF2-ALPHA KINASE -RELATED"/>
    <property type="match status" value="1"/>
</dbReference>
<dbReference type="PROSITE" id="PS00108">
    <property type="entry name" value="PROTEIN_KINASE_ST"/>
    <property type="match status" value="1"/>
</dbReference>
<keyword evidence="3" id="KW-0418">Kinase</keyword>
<keyword evidence="9" id="KW-1185">Reference proteome</keyword>
<name>A0A7J7IMB4_9RHOD</name>
<sequence>MGRVGTRSSRGHPAPTAAAVLKMRRASRFGASKASALVTAQPASKHRVENQVRAECSTEKARRVLRPDEKHSLHQNGAVNNQATLARQRTIPEILEQQVRPAFHTPRLELSRLDMSAWSTTANGAQRLTPEALDVETPVHSGDFSATPLFGGNVSREATTFDASAYRTPTYRVATAANTNWLNAQPTLLETDESTASCAKLQDQGASMNQPPPSPSPALKRLHLLNGASNGRWQAVRENTFSALRPPVRSQRTENPTQATHICEIDPNDNLALASQMNTQNSLLSQDTLGMLRARRRAVQTARMSNGLVGRITFSQAGDDEVMAQTAQMPMASSTEKIPLAPSDEMQPRDTADKTRTLSMLPSDRSAGSSDLLGLDSRKQQRIESVPPALIQHESMARTDWNRRWPERIDESEPVLITRHDVAYDPRNVPKRETRSSPCRIVNPFLFTPSDIELNARPTTEADSARANHLEFEAAFVHSHFFRHFEEIGVLGSGIKGQVLMVRDRIDGCLYAVKRTTRPLLSRTDRLDALREVHALAAIGYHENIVRYHTAWFEDHDTRLYMQLEFCAGGNMRLPCAQTVPGLGTPSKYFRLIRLLGHIASALAHCHARGIAHMDVKPENILLSQGRLQVNRPSEEDERFKLGDFGLACRVDGSDFNGSEGDSRYLCQSVLSEAISESLAPVDVFALGISVYELLTQQPLPTKGDEWHHLRDGKLVLLRSLCDNNSIPKQEAAALRFLSDWIQRCMHPCLRQRPTAMQLASACAVWLRDHSSSSDSSF</sequence>
<comment type="similarity">
    <text evidence="5">Belongs to the protein kinase superfamily. Ser/Thr protein kinase family. GCN2 subfamily.</text>
</comment>
<keyword evidence="4" id="KW-0067">ATP-binding</keyword>
<evidence type="ECO:0000256" key="2">
    <source>
        <dbReference type="ARBA" id="ARBA00022741"/>
    </source>
</evidence>
<dbReference type="PROSITE" id="PS50011">
    <property type="entry name" value="PROTEIN_KINASE_DOM"/>
    <property type="match status" value="1"/>
</dbReference>
<accession>A0A7J7IMB4</accession>
<keyword evidence="2" id="KW-0547">Nucleotide-binding</keyword>
<keyword evidence="1" id="KW-0808">Transferase</keyword>
<dbReference type="InterPro" id="IPR008271">
    <property type="entry name" value="Ser/Thr_kinase_AS"/>
</dbReference>
<dbReference type="SMART" id="SM00220">
    <property type="entry name" value="S_TKc"/>
    <property type="match status" value="1"/>
</dbReference>
<dbReference type="GO" id="GO:0005634">
    <property type="term" value="C:nucleus"/>
    <property type="evidence" value="ECO:0007669"/>
    <property type="project" value="TreeGrafter"/>
</dbReference>
<dbReference type="OrthoDB" id="5337378at2759"/>
<comment type="caution">
    <text evidence="8">The sequence shown here is derived from an EMBL/GenBank/DDBJ whole genome shotgun (WGS) entry which is preliminary data.</text>
</comment>
<evidence type="ECO:0000259" key="7">
    <source>
        <dbReference type="PROSITE" id="PS50011"/>
    </source>
</evidence>
<dbReference type="Gene3D" id="1.10.510.10">
    <property type="entry name" value="Transferase(Phosphotransferase) domain 1"/>
    <property type="match status" value="1"/>
</dbReference>
<evidence type="ECO:0000256" key="3">
    <source>
        <dbReference type="ARBA" id="ARBA00022777"/>
    </source>
</evidence>
<dbReference type="InterPro" id="IPR050339">
    <property type="entry name" value="CC_SR_Kinase"/>
</dbReference>
<organism evidence="8 9">
    <name type="scientific">Cyanidiococcus yangmingshanensis</name>
    <dbReference type="NCBI Taxonomy" id="2690220"/>
    <lineage>
        <taxon>Eukaryota</taxon>
        <taxon>Rhodophyta</taxon>
        <taxon>Bangiophyceae</taxon>
        <taxon>Cyanidiales</taxon>
        <taxon>Cyanidiaceae</taxon>
        <taxon>Cyanidiococcus</taxon>
    </lineage>
</organism>
<dbReference type="GO" id="GO:0005524">
    <property type="term" value="F:ATP binding"/>
    <property type="evidence" value="ECO:0007669"/>
    <property type="project" value="UniProtKB-KW"/>
</dbReference>
<dbReference type="Proteomes" id="UP000530660">
    <property type="component" value="Unassembled WGS sequence"/>
</dbReference>
<dbReference type="InterPro" id="IPR011009">
    <property type="entry name" value="Kinase-like_dom_sf"/>
</dbReference>
<dbReference type="PANTHER" id="PTHR11042:SF185">
    <property type="entry name" value="WEE1-LIKE PROTEIN KINASE"/>
    <property type="match status" value="1"/>
</dbReference>
<evidence type="ECO:0000256" key="6">
    <source>
        <dbReference type="SAM" id="MobiDB-lite"/>
    </source>
</evidence>
<dbReference type="GO" id="GO:0005737">
    <property type="term" value="C:cytoplasm"/>
    <property type="evidence" value="ECO:0007669"/>
    <property type="project" value="TreeGrafter"/>
</dbReference>
<reference evidence="8 9" key="1">
    <citation type="journal article" date="2020" name="J. Phycol.">
        <title>Comparative genome analysis reveals Cyanidiococcus gen. nov., a new extremophilic red algal genus sister to Cyanidioschyzon (Cyanidioschyzonaceae, Rhodophyta).</title>
        <authorList>
            <person name="Liu S.-L."/>
            <person name="Chiang Y.-R."/>
            <person name="Yoon H.S."/>
            <person name="Fu H.-Y."/>
        </authorList>
    </citation>
    <scope>NUCLEOTIDE SEQUENCE [LARGE SCALE GENOMIC DNA]</scope>
    <source>
        <strain evidence="8 9">THAL066</strain>
    </source>
</reference>